<protein>
    <submittedName>
        <fullName evidence="1">MBL fold metallo-hydrolase</fullName>
    </submittedName>
</protein>
<dbReference type="InterPro" id="IPR036866">
    <property type="entry name" value="RibonucZ/Hydroxyglut_hydro"/>
</dbReference>
<accession>A0ABZ1BYY2</accession>
<dbReference type="EMBL" id="CP141615">
    <property type="protein sequence ID" value="WRP17701.1"/>
    <property type="molecule type" value="Genomic_DNA"/>
</dbReference>
<evidence type="ECO:0000313" key="1">
    <source>
        <dbReference type="EMBL" id="WRP17701.1"/>
    </source>
</evidence>
<dbReference type="SUPFAM" id="SSF56281">
    <property type="entry name" value="Metallo-hydrolase/oxidoreductase"/>
    <property type="match status" value="1"/>
</dbReference>
<dbReference type="RefSeq" id="WP_324716971.1">
    <property type="nucleotide sequence ID" value="NZ_CP141615.1"/>
</dbReference>
<gene>
    <name evidence="1" type="ORF">U7230_01395</name>
</gene>
<dbReference type="Proteomes" id="UP001332192">
    <property type="component" value="Chromosome"/>
</dbReference>
<proteinExistence type="predicted"/>
<sequence>MRRVSLSRRLLLRAAGAAAGWSALAPALGRVRNGGRGAMAASTNEALTIRWLGHSAFLIKRGPLRLVTDPFADNMGYPPIRAEADVVTVSHEHFDHNNVQAVQGRPRVFRALKDGTWRSVDEQVGGELAIRAFPSYHDDRQGQARGKNGVFLLEWAGVRIVHLGDLGHRLGAAPGTVTAEQLKPVHLLLIPVGGYYTIDAAVAREVVSALQPSVVVPMHYRTRAIAGWPLAPVDDFIAHYPSVRRIAGERAWSAPPAGQPEVWLFAEPAT</sequence>
<dbReference type="InterPro" id="IPR006311">
    <property type="entry name" value="TAT_signal"/>
</dbReference>
<reference evidence="1 2" key="1">
    <citation type="journal article" date="2024" name="Front. Microbiol.">
        <title>Novel thermophilic genera Geochorda gen. nov. and Carboxydochorda gen. nov. from the deep terrestrial subsurface reveal the ecophysiological diversity in the class Limnochordia.</title>
        <authorList>
            <person name="Karnachuk O.V."/>
            <person name="Lukina A.P."/>
            <person name="Avakyan M.R."/>
            <person name="Kadnikov V.V."/>
            <person name="Begmatov S."/>
            <person name="Beletsky A.V."/>
            <person name="Vlasova K.G."/>
            <person name="Novikov A.A."/>
            <person name="Shcherbakova V.A."/>
            <person name="Mardanov A.V."/>
            <person name="Ravin N.V."/>
        </authorList>
    </citation>
    <scope>NUCLEOTIDE SEQUENCE [LARGE SCALE GENOMIC DNA]</scope>
    <source>
        <strain evidence="1 2">L945</strain>
    </source>
</reference>
<keyword evidence="2" id="KW-1185">Reference proteome</keyword>
<organism evidence="1 2">
    <name type="scientific">Carboxydichorda subterranea</name>
    <dbReference type="NCBI Taxonomy" id="3109565"/>
    <lineage>
        <taxon>Bacteria</taxon>
        <taxon>Bacillati</taxon>
        <taxon>Bacillota</taxon>
        <taxon>Limnochordia</taxon>
        <taxon>Limnochordales</taxon>
        <taxon>Geochordaceae</taxon>
        <taxon>Carboxydichorda</taxon>
    </lineage>
</organism>
<name>A0ABZ1BYY2_9FIRM</name>
<dbReference type="Pfam" id="PF13483">
    <property type="entry name" value="Lactamase_B_3"/>
    <property type="match status" value="1"/>
</dbReference>
<dbReference type="PANTHER" id="PTHR39189:SF1">
    <property type="entry name" value="UPF0173 METAL-DEPENDENT HYDROLASE YTKL"/>
    <property type="match status" value="1"/>
</dbReference>
<dbReference type="PANTHER" id="PTHR39189">
    <property type="entry name" value="UPF0173 METAL-DEPENDENT HYDROLASE YTKL"/>
    <property type="match status" value="1"/>
</dbReference>
<dbReference type="Gene3D" id="3.60.15.10">
    <property type="entry name" value="Ribonuclease Z/Hydroxyacylglutathione hydrolase-like"/>
    <property type="match status" value="1"/>
</dbReference>
<evidence type="ECO:0000313" key="2">
    <source>
        <dbReference type="Proteomes" id="UP001332192"/>
    </source>
</evidence>
<dbReference type="PROSITE" id="PS51318">
    <property type="entry name" value="TAT"/>
    <property type="match status" value="1"/>
</dbReference>